<dbReference type="RefSeq" id="WP_021980615.1">
    <property type="nucleotide sequence ID" value="NZ_CACRUT010000008.1"/>
</dbReference>
<dbReference type="AlphaFoldDB" id="A0A6N3A6S3"/>
<gene>
    <name evidence="1" type="ORF">PCLFYP37_01362</name>
</gene>
<organism evidence="1">
    <name type="scientific">Paraprevotella clara</name>
    <dbReference type="NCBI Taxonomy" id="454154"/>
    <lineage>
        <taxon>Bacteria</taxon>
        <taxon>Pseudomonadati</taxon>
        <taxon>Bacteroidota</taxon>
        <taxon>Bacteroidia</taxon>
        <taxon>Bacteroidales</taxon>
        <taxon>Prevotellaceae</taxon>
        <taxon>Paraprevotella</taxon>
    </lineage>
</organism>
<name>A0A6N3A6S3_9BACT</name>
<protein>
    <submittedName>
        <fullName evidence="1">Uncharacterized protein</fullName>
    </submittedName>
</protein>
<dbReference type="InterPro" id="IPR025535">
    <property type="entry name" value="DUF4421"/>
</dbReference>
<dbReference type="Pfam" id="PF14391">
    <property type="entry name" value="DUF4421"/>
    <property type="match status" value="1"/>
</dbReference>
<evidence type="ECO:0000313" key="1">
    <source>
        <dbReference type="EMBL" id="VYT87744.1"/>
    </source>
</evidence>
<reference evidence="1" key="1">
    <citation type="submission" date="2019-11" db="EMBL/GenBank/DDBJ databases">
        <authorList>
            <person name="Feng L."/>
        </authorList>
    </citation>
    <scope>NUCLEOTIDE SEQUENCE</scope>
    <source>
        <strain evidence="1">PclaraLFYP37</strain>
    </source>
</reference>
<dbReference type="EMBL" id="CACRUT010000008">
    <property type="protein sequence ID" value="VYT87744.1"/>
    <property type="molecule type" value="Genomic_DNA"/>
</dbReference>
<sequence length="381" mass="43641">MKLRNVLTIYACLSCAATLAQSPIGESHTTVRDFTDSAGTAVPSDSPQNRKGNIFKQFFRAFNAMDTTYITPNKYNWAFMLQNTNSFETYTLHSRELGQKLSFSPRPAIKIGPYLGWRWIFLGYTFEVSSLGKGQQSKKTEFELSLYSSMLGCDLIYRRTGDDFRLRKVKGLGEEAREVEGENYHGINVKVTGINAYYIFNHKRFSYPAAFAQSTVQRKSCGSWKVGFAYTRHELDFDYNALPPVLTHNPNHELSQDFQVDKVKYTDFSLSCGYAYNWVFKKNWLFCISIVPAIGYKKTHTAAVQPENETETSALASHLRNLNFDVTGRAGLVWNNTKYFGGLSLIVHNYNYRHNRLSINNTFGTLNLYIGLNFHKRKAYR</sequence>
<proteinExistence type="predicted"/>
<accession>A0A6N3A6S3</accession>